<feature type="domain" description="Transcription regulator PadR N-terminal" evidence="1">
    <location>
        <begin position="15"/>
        <end position="84"/>
    </location>
</feature>
<dbReference type="Proteomes" id="UP000270530">
    <property type="component" value="Chromosome"/>
</dbReference>
<evidence type="ECO:0000313" key="3">
    <source>
        <dbReference type="Proteomes" id="UP000270530"/>
    </source>
</evidence>
<sequence>MTYDFLLTGLVPLHVLHHAVEGDIYGQAMLEELRRHGYRIGPGTLYPMLHRLEERGYLKAREVRNGKSMRRYYRATAKGRKALDAVKPQIGELFGELIGQDATRRGASAKKR</sequence>
<gene>
    <name evidence="2" type="ORF">ALSL_0280</name>
</gene>
<dbReference type="Gene3D" id="1.10.10.10">
    <property type="entry name" value="Winged helix-like DNA-binding domain superfamily/Winged helix DNA-binding domain"/>
    <property type="match status" value="1"/>
</dbReference>
<evidence type="ECO:0000259" key="1">
    <source>
        <dbReference type="Pfam" id="PF03551"/>
    </source>
</evidence>
<evidence type="ECO:0000313" key="2">
    <source>
        <dbReference type="EMBL" id="BBD78952.1"/>
    </source>
</evidence>
<dbReference type="EMBL" id="AP018560">
    <property type="protein sequence ID" value="BBD78952.1"/>
    <property type="molecule type" value="Genomic_DNA"/>
</dbReference>
<keyword evidence="3" id="KW-1185">Reference proteome</keyword>
<protein>
    <submittedName>
        <fullName evidence="2">Transcriptional regulator, PadR family</fullName>
    </submittedName>
</protein>
<dbReference type="OrthoDB" id="9814826at2"/>
<dbReference type="PANTHER" id="PTHR33169:SF14">
    <property type="entry name" value="TRANSCRIPTIONAL REGULATOR RV3488"/>
    <property type="match status" value="1"/>
</dbReference>
<dbReference type="RefSeq" id="WP_126535929.1">
    <property type="nucleotide sequence ID" value="NZ_AP018560.1"/>
</dbReference>
<proteinExistence type="predicted"/>
<dbReference type="Pfam" id="PF03551">
    <property type="entry name" value="PadR"/>
    <property type="match status" value="1"/>
</dbReference>
<dbReference type="InterPro" id="IPR036388">
    <property type="entry name" value="WH-like_DNA-bd_sf"/>
</dbReference>
<dbReference type="InterPro" id="IPR005149">
    <property type="entry name" value="Tscrpt_reg_PadR_N"/>
</dbReference>
<accession>A0A2Z6E1T6</accession>
<reference evidence="3" key="2">
    <citation type="submission" date="2018-06" db="EMBL/GenBank/DDBJ databases">
        <title>Genome sequence of Rhodanobacteraceae bacterium strain Dysh456.</title>
        <authorList>
            <person name="Fukui M."/>
        </authorList>
    </citation>
    <scope>NUCLEOTIDE SEQUENCE [LARGE SCALE GENOMIC DNA]</scope>
    <source>
        <strain evidence="3">Dysh456</strain>
    </source>
</reference>
<dbReference type="AlphaFoldDB" id="A0A2Z6E1T6"/>
<name>A0A2Z6E1T6_9GAMM</name>
<organism evidence="2 3">
    <name type="scientific">Aerosticca soli</name>
    <dbReference type="NCBI Taxonomy" id="2010829"/>
    <lineage>
        <taxon>Bacteria</taxon>
        <taxon>Pseudomonadati</taxon>
        <taxon>Pseudomonadota</taxon>
        <taxon>Gammaproteobacteria</taxon>
        <taxon>Lysobacterales</taxon>
        <taxon>Rhodanobacteraceae</taxon>
        <taxon>Aerosticca</taxon>
    </lineage>
</organism>
<reference evidence="3" key="1">
    <citation type="submission" date="2018-04" db="EMBL/GenBank/DDBJ databases">
        <authorList>
            <person name="Watanabe M."/>
            <person name="Kojima H."/>
        </authorList>
    </citation>
    <scope>NUCLEOTIDE SEQUENCE [LARGE SCALE GENOMIC DNA]</scope>
    <source>
        <strain evidence="3">Dysh456</strain>
    </source>
</reference>
<dbReference type="SUPFAM" id="SSF46785">
    <property type="entry name" value="Winged helix' DNA-binding domain"/>
    <property type="match status" value="1"/>
</dbReference>
<dbReference type="PANTHER" id="PTHR33169">
    <property type="entry name" value="PADR-FAMILY TRANSCRIPTIONAL REGULATOR"/>
    <property type="match status" value="1"/>
</dbReference>
<dbReference type="KEGG" id="rbd:ALSL_0280"/>
<dbReference type="InterPro" id="IPR036390">
    <property type="entry name" value="WH_DNA-bd_sf"/>
</dbReference>
<dbReference type="InterPro" id="IPR052509">
    <property type="entry name" value="Metal_resp_DNA-bind_regulator"/>
</dbReference>